<evidence type="ECO:0000313" key="2">
    <source>
        <dbReference type="EMBL" id="EWC61755.1"/>
    </source>
</evidence>
<name>W7ILI3_9PSEU</name>
<dbReference type="STRING" id="909613.UO65_2942"/>
<dbReference type="SUPFAM" id="SSF53335">
    <property type="entry name" value="S-adenosyl-L-methionine-dependent methyltransferases"/>
    <property type="match status" value="1"/>
</dbReference>
<feature type="domain" description="Methyltransferase" evidence="1">
    <location>
        <begin position="47"/>
        <end position="133"/>
    </location>
</feature>
<dbReference type="PATRIC" id="fig|909613.9.peg.2942"/>
<protein>
    <submittedName>
        <fullName evidence="2">Methyltransferase type 11</fullName>
    </submittedName>
</protein>
<dbReference type="CDD" id="cd02440">
    <property type="entry name" value="AdoMet_MTases"/>
    <property type="match status" value="1"/>
</dbReference>
<evidence type="ECO:0000313" key="3">
    <source>
        <dbReference type="Proteomes" id="UP000019277"/>
    </source>
</evidence>
<proteinExistence type="predicted"/>
<dbReference type="InterPro" id="IPR029063">
    <property type="entry name" value="SAM-dependent_MTases_sf"/>
</dbReference>
<dbReference type="GO" id="GO:0032259">
    <property type="term" value="P:methylation"/>
    <property type="evidence" value="ECO:0007669"/>
    <property type="project" value="UniProtKB-KW"/>
</dbReference>
<dbReference type="GO" id="GO:0008168">
    <property type="term" value="F:methyltransferase activity"/>
    <property type="evidence" value="ECO:0007669"/>
    <property type="project" value="UniProtKB-KW"/>
</dbReference>
<keyword evidence="2" id="KW-0808">Transferase</keyword>
<dbReference type="Pfam" id="PF13649">
    <property type="entry name" value="Methyltransf_25"/>
    <property type="match status" value="1"/>
</dbReference>
<comment type="caution">
    <text evidence="2">The sequence shown here is derived from an EMBL/GenBank/DDBJ whole genome shotgun (WGS) entry which is preliminary data.</text>
</comment>
<dbReference type="eggNOG" id="COG2227">
    <property type="taxonomic scope" value="Bacteria"/>
</dbReference>
<dbReference type="Proteomes" id="UP000019277">
    <property type="component" value="Unassembled WGS sequence"/>
</dbReference>
<organism evidence="2 3">
    <name type="scientific">Actinokineospora spheciospongiae</name>
    <dbReference type="NCBI Taxonomy" id="909613"/>
    <lineage>
        <taxon>Bacteria</taxon>
        <taxon>Bacillati</taxon>
        <taxon>Actinomycetota</taxon>
        <taxon>Actinomycetes</taxon>
        <taxon>Pseudonocardiales</taxon>
        <taxon>Pseudonocardiaceae</taxon>
        <taxon>Actinokineospora</taxon>
    </lineage>
</organism>
<dbReference type="InterPro" id="IPR041698">
    <property type="entry name" value="Methyltransf_25"/>
</dbReference>
<sequence length="201" mass="22340">MASPESTDGQEYTDRLARLEGPRWKQVLDVQAPYRWNVRRLFGEREVLDVGCGIGRNLGHLAPHGVGVDHNEHSVQVCRDRGLTAFTTAEFFDTEYATKGRYGGMLAAHLVEHMPREQAVEVLRGYLPYLAPGAKVVLICPQEKGYTTDSTHVAFTDFDGLADVATQLGLDVDRRISFPLPRAAGKVFPYNEFVLVATTPH</sequence>
<dbReference type="Gene3D" id="3.40.50.150">
    <property type="entry name" value="Vaccinia Virus protein VP39"/>
    <property type="match status" value="1"/>
</dbReference>
<dbReference type="EMBL" id="AYXG01000102">
    <property type="protein sequence ID" value="EWC61755.1"/>
    <property type="molecule type" value="Genomic_DNA"/>
</dbReference>
<dbReference type="RefSeq" id="WP_233427573.1">
    <property type="nucleotide sequence ID" value="NZ_AYXG01000102.1"/>
</dbReference>
<evidence type="ECO:0000259" key="1">
    <source>
        <dbReference type="Pfam" id="PF13649"/>
    </source>
</evidence>
<dbReference type="AlphaFoldDB" id="W7ILI3"/>
<keyword evidence="2" id="KW-0489">Methyltransferase</keyword>
<keyword evidence="3" id="KW-1185">Reference proteome</keyword>
<reference evidence="2 3" key="1">
    <citation type="journal article" date="2014" name="Genome Announc.">
        <title>Draft Genome Sequence of the Antitrypanosomally Active Sponge-Associated Bacterium Actinokineospora sp. Strain EG49.</title>
        <authorList>
            <person name="Harjes J."/>
            <person name="Ryu T."/>
            <person name="Abdelmohsen U.R."/>
            <person name="Moitinho-Silva L."/>
            <person name="Horn H."/>
            <person name="Ravasi T."/>
            <person name="Hentschel U."/>
        </authorList>
    </citation>
    <scope>NUCLEOTIDE SEQUENCE [LARGE SCALE GENOMIC DNA]</scope>
    <source>
        <strain evidence="2 3">EG49</strain>
    </source>
</reference>
<gene>
    <name evidence="2" type="ORF">UO65_2942</name>
</gene>
<accession>W7ILI3</accession>